<accession>A0A5N5STY5</accession>
<protein>
    <submittedName>
        <fullName evidence="4">Nuclear pore complex protein</fullName>
    </submittedName>
</protein>
<dbReference type="OrthoDB" id="361283at2759"/>
<evidence type="ECO:0000313" key="5">
    <source>
        <dbReference type="Proteomes" id="UP000326759"/>
    </source>
</evidence>
<dbReference type="AlphaFoldDB" id="A0A5N5STY5"/>
<reference evidence="4 5" key="1">
    <citation type="journal article" date="2019" name="PLoS Biol.">
        <title>Sex chromosomes control vertical transmission of feminizing Wolbachia symbionts in an isopod.</title>
        <authorList>
            <person name="Becking T."/>
            <person name="Chebbi M.A."/>
            <person name="Giraud I."/>
            <person name="Moumen B."/>
            <person name="Laverre T."/>
            <person name="Caubet Y."/>
            <person name="Peccoud J."/>
            <person name="Gilbert C."/>
            <person name="Cordaux R."/>
        </authorList>
    </citation>
    <scope>NUCLEOTIDE SEQUENCE [LARGE SCALE GENOMIC DNA]</scope>
    <source>
        <strain evidence="4">ANa2</strain>
        <tissue evidence="4">Whole body excluding digestive tract and cuticle</tissue>
    </source>
</reference>
<sequence length="301" mass="33506">TSSREEVKLLEIYSENDCSKEATVTAVTKSPTRLTAIIIAKDIGTGFSLRCDVIVDSIHRLEIVTTTRELYAEEAPEEFEVRAYDLYGNEFSTLEGLVFVWDLQTVTDHKAVVPAQTVLRFITFEASPYETPPSIALLEAIGEQGNRVLIEGRQTGFARLSVQMGHPSYKNLPPAEVNLMVIANLILEPQDVYILPRTTISYAVFHLKQGIFHPIEIEGSQYFLQVGDESVAYLEDDGISATGLAIGTTDTIVVETEIPLDYISTQFVSRNGTYIEGTPLSNRKHKNFCKELISIKLLVIN</sequence>
<dbReference type="InterPro" id="IPR055097">
    <property type="entry name" value="Ig_NUP210_2nd"/>
</dbReference>
<name>A0A5N5STY5_9CRUS</name>
<feature type="domain" description="NUP210 Ig-like" evidence="1">
    <location>
        <begin position="183"/>
        <end position="260"/>
    </location>
</feature>
<evidence type="ECO:0000259" key="2">
    <source>
        <dbReference type="Pfam" id="PF22967"/>
    </source>
</evidence>
<dbReference type="InterPro" id="IPR045197">
    <property type="entry name" value="NUP210-like"/>
</dbReference>
<dbReference type="EMBL" id="SEYY01020015">
    <property type="protein sequence ID" value="KAB7497686.1"/>
    <property type="molecule type" value="Genomic_DNA"/>
</dbReference>
<evidence type="ECO:0000259" key="1">
    <source>
        <dbReference type="Pfam" id="PF22963"/>
    </source>
</evidence>
<dbReference type="InterPro" id="IPR055098">
    <property type="entry name" value="Ig_NUP210_3rd"/>
</dbReference>
<feature type="non-terminal residue" evidence="4">
    <location>
        <position position="301"/>
    </location>
</feature>
<feature type="non-terminal residue" evidence="4">
    <location>
        <position position="1"/>
    </location>
</feature>
<comment type="caution">
    <text evidence="4">The sequence shown here is derived from an EMBL/GenBank/DDBJ whole genome shotgun (WGS) entry which is preliminary data.</text>
</comment>
<dbReference type="Pfam" id="PF22963">
    <property type="entry name" value="Ig_NUP210_3rd"/>
    <property type="match status" value="1"/>
</dbReference>
<dbReference type="Proteomes" id="UP000326759">
    <property type="component" value="Unassembled WGS sequence"/>
</dbReference>
<organism evidence="4 5">
    <name type="scientific">Armadillidium nasatum</name>
    <dbReference type="NCBI Taxonomy" id="96803"/>
    <lineage>
        <taxon>Eukaryota</taxon>
        <taxon>Metazoa</taxon>
        <taxon>Ecdysozoa</taxon>
        <taxon>Arthropoda</taxon>
        <taxon>Crustacea</taxon>
        <taxon>Multicrustacea</taxon>
        <taxon>Malacostraca</taxon>
        <taxon>Eumalacostraca</taxon>
        <taxon>Peracarida</taxon>
        <taxon>Isopoda</taxon>
        <taxon>Oniscidea</taxon>
        <taxon>Crinocheta</taxon>
        <taxon>Armadillidiidae</taxon>
        <taxon>Armadillidium</taxon>
    </lineage>
</organism>
<dbReference type="PANTHER" id="PTHR23019:SF0">
    <property type="entry name" value="NUCLEAR PORE MEMBRANE GLYCOPROTEIN 210"/>
    <property type="match status" value="1"/>
</dbReference>
<dbReference type="Pfam" id="PF22969">
    <property type="entry name" value="Ig_NUP210_2nd"/>
    <property type="match status" value="1"/>
</dbReference>
<gene>
    <name evidence="4" type="ORF">Anas_01343</name>
</gene>
<feature type="domain" description="NUP210 Ig-like" evidence="2">
    <location>
        <begin position="2"/>
        <end position="56"/>
    </location>
</feature>
<dbReference type="PANTHER" id="PTHR23019">
    <property type="entry name" value="NUCLEAR PORE MEMBRANE GLYCOPROTEIN GP210-RELATED"/>
    <property type="match status" value="1"/>
</dbReference>
<proteinExistence type="predicted"/>
<dbReference type="Pfam" id="PF22967">
    <property type="entry name" value="Ig_NUP210_1st"/>
    <property type="match status" value="1"/>
</dbReference>
<evidence type="ECO:0000313" key="4">
    <source>
        <dbReference type="EMBL" id="KAB7497686.1"/>
    </source>
</evidence>
<feature type="domain" description="NUP210 Ig-like" evidence="3">
    <location>
        <begin position="65"/>
        <end position="174"/>
    </location>
</feature>
<dbReference type="GO" id="GO:0005643">
    <property type="term" value="C:nuclear pore"/>
    <property type="evidence" value="ECO:0007669"/>
    <property type="project" value="TreeGrafter"/>
</dbReference>
<keyword evidence="5" id="KW-1185">Reference proteome</keyword>
<evidence type="ECO:0000259" key="3">
    <source>
        <dbReference type="Pfam" id="PF22969"/>
    </source>
</evidence>
<dbReference type="InterPro" id="IPR055096">
    <property type="entry name" value="Ig_NUP210_1st"/>
</dbReference>